<dbReference type="GO" id="GO:0002684">
    <property type="term" value="P:positive regulation of immune system process"/>
    <property type="evidence" value="ECO:0007669"/>
    <property type="project" value="UniProtKB-ARBA"/>
</dbReference>
<dbReference type="PANTHER" id="PTHR12604:SF2">
    <property type="entry name" value="X-RAY REPAIR CROSS-COMPLEMENTING PROTEIN 6"/>
    <property type="match status" value="1"/>
</dbReference>
<evidence type="ECO:0000256" key="8">
    <source>
        <dbReference type="ARBA" id="ARBA00022499"/>
    </source>
</evidence>
<evidence type="ECO:0000256" key="9">
    <source>
        <dbReference type="ARBA" id="ARBA00022553"/>
    </source>
</evidence>
<dbReference type="SUPFAM" id="SSF100939">
    <property type="entry name" value="SPOC domain-like"/>
    <property type="match status" value="1"/>
</dbReference>
<keyword evidence="18" id="KW-0391">Immunity</keyword>
<keyword evidence="5" id="KW-0158">Chromosome</keyword>
<keyword evidence="25" id="KW-0234">DNA repair</keyword>
<evidence type="ECO:0000256" key="22">
    <source>
        <dbReference type="ARBA" id="ARBA00023159"/>
    </source>
</evidence>
<dbReference type="Pfam" id="PF02735">
    <property type="entry name" value="Ku"/>
    <property type="match status" value="1"/>
</dbReference>
<keyword evidence="7" id="KW-0963">Cytoplasm</keyword>
<evidence type="ECO:0000256" key="30">
    <source>
        <dbReference type="ARBA" id="ARBA00079373"/>
    </source>
</evidence>
<dbReference type="AlphaFoldDB" id="A0A7J7WTS5"/>
<evidence type="ECO:0000256" key="35">
    <source>
        <dbReference type="PIRSR" id="PIRSR003033-1"/>
    </source>
</evidence>
<evidence type="ECO:0000256" key="18">
    <source>
        <dbReference type="ARBA" id="ARBA00022859"/>
    </source>
</evidence>
<evidence type="ECO:0000256" key="26">
    <source>
        <dbReference type="ARBA" id="ARBA00023239"/>
    </source>
</evidence>
<evidence type="ECO:0000256" key="20">
    <source>
        <dbReference type="ARBA" id="ARBA00023015"/>
    </source>
</evidence>
<dbReference type="Proteomes" id="UP000585614">
    <property type="component" value="Unassembled WGS sequence"/>
</dbReference>
<evidence type="ECO:0000256" key="4">
    <source>
        <dbReference type="ARBA" id="ARBA00005240"/>
    </source>
</evidence>
<dbReference type="CDD" id="cd01458">
    <property type="entry name" value="vWA_ku"/>
    <property type="match status" value="1"/>
</dbReference>
<dbReference type="InterPro" id="IPR036361">
    <property type="entry name" value="SAP_dom_sf"/>
</dbReference>
<reference evidence="38 39" key="1">
    <citation type="journal article" date="2020" name="Nature">
        <title>Six reference-quality genomes reveal evolution of bat adaptations.</title>
        <authorList>
            <person name="Jebb D."/>
            <person name="Huang Z."/>
            <person name="Pippel M."/>
            <person name="Hughes G.M."/>
            <person name="Lavrichenko K."/>
            <person name="Devanna P."/>
            <person name="Winkler S."/>
            <person name="Jermiin L.S."/>
            <person name="Skirmuntt E.C."/>
            <person name="Katzourakis A."/>
            <person name="Burkitt-Gray L."/>
            <person name="Ray D.A."/>
            <person name="Sullivan K.A.M."/>
            <person name="Roscito J.G."/>
            <person name="Kirilenko B.M."/>
            <person name="Davalos L.M."/>
            <person name="Corthals A.P."/>
            <person name="Power M.L."/>
            <person name="Jones G."/>
            <person name="Ransome R.D."/>
            <person name="Dechmann D.K.N."/>
            <person name="Locatelli A.G."/>
            <person name="Puechmaille S.J."/>
            <person name="Fedrigo O."/>
            <person name="Jarvis E.D."/>
            <person name="Hiller M."/>
            <person name="Vernes S.C."/>
            <person name="Myers E.W."/>
            <person name="Teeling E.C."/>
        </authorList>
    </citation>
    <scope>NUCLEOTIDE SEQUENCE [LARGE SCALE GENOMIC DNA]</scope>
    <source>
        <strain evidence="38">MRhiFer1</strain>
        <tissue evidence="38">Lung</tissue>
    </source>
</reference>
<evidence type="ECO:0000256" key="21">
    <source>
        <dbReference type="ARBA" id="ARBA00023125"/>
    </source>
</evidence>
<name>A0A7J7WTS5_RHIFE</name>
<evidence type="ECO:0000256" key="24">
    <source>
        <dbReference type="ARBA" id="ARBA00023172"/>
    </source>
</evidence>
<keyword evidence="10" id="KW-0399">Innate immunity</keyword>
<dbReference type="PANTHER" id="PTHR12604">
    <property type="entry name" value="KU AUTOANTIGEN DNA HELICASE"/>
    <property type="match status" value="1"/>
</dbReference>
<keyword evidence="16" id="KW-0067">ATP-binding</keyword>
<keyword evidence="17" id="KW-0832">Ubl conjugation</keyword>
<evidence type="ECO:0000256" key="32">
    <source>
        <dbReference type="ARBA" id="ARBA00083456"/>
    </source>
</evidence>
<dbReference type="GO" id="GO:0003690">
    <property type="term" value="F:double-stranded DNA binding"/>
    <property type="evidence" value="ECO:0007669"/>
    <property type="project" value="UniProtKB-ARBA"/>
</dbReference>
<dbReference type="GO" id="GO:0005694">
    <property type="term" value="C:chromosome"/>
    <property type="evidence" value="ECO:0007669"/>
    <property type="project" value="UniProtKB-SubCell"/>
</dbReference>
<feature type="region of interest" description="Disordered" evidence="36">
    <location>
        <begin position="25"/>
        <end position="45"/>
    </location>
</feature>
<feature type="region of interest" description="Disordered" evidence="36">
    <location>
        <begin position="548"/>
        <end position="578"/>
    </location>
</feature>
<dbReference type="InterPro" id="IPR047087">
    <property type="entry name" value="KU70_core_dom"/>
</dbReference>
<dbReference type="InterPro" id="IPR006164">
    <property type="entry name" value="DNA_bd_Ku70/Ku80"/>
</dbReference>
<keyword evidence="22" id="KW-0010">Activator</keyword>
<evidence type="ECO:0000256" key="23">
    <source>
        <dbReference type="ARBA" id="ARBA00023163"/>
    </source>
</evidence>
<dbReference type="Gene3D" id="4.10.970.10">
    <property type="entry name" value="Ku70, bridge and pillars"/>
    <property type="match status" value="1"/>
</dbReference>
<dbReference type="InterPro" id="IPR003034">
    <property type="entry name" value="SAP_dom"/>
</dbReference>
<keyword evidence="26" id="KW-0456">Lyase</keyword>
<evidence type="ECO:0000256" key="7">
    <source>
        <dbReference type="ARBA" id="ARBA00022490"/>
    </source>
</evidence>
<evidence type="ECO:0000313" key="39">
    <source>
        <dbReference type="Proteomes" id="UP000585614"/>
    </source>
</evidence>
<dbReference type="GO" id="GO:0043564">
    <property type="term" value="C:Ku70:Ku80 complex"/>
    <property type="evidence" value="ECO:0007669"/>
    <property type="project" value="InterPro"/>
</dbReference>
<keyword evidence="28" id="KW-0511">Multifunctional enzyme</keyword>
<evidence type="ECO:0000256" key="29">
    <source>
        <dbReference type="ARBA" id="ARBA00071962"/>
    </source>
</evidence>
<keyword evidence="20" id="KW-0805">Transcription regulation</keyword>
<keyword evidence="27" id="KW-0539">Nucleus</keyword>
<evidence type="ECO:0000256" key="34">
    <source>
        <dbReference type="ARBA" id="ARBA00083706"/>
    </source>
</evidence>
<feature type="active site" description="Schiff-base intermediate with DNA; for 5'-deoxyribose-5-phosphate lyase activity" evidence="35">
    <location>
        <position position="46"/>
    </location>
</feature>
<evidence type="ECO:0000259" key="37">
    <source>
        <dbReference type="SMART" id="SM00559"/>
    </source>
</evidence>
<dbReference type="GO" id="GO:0016829">
    <property type="term" value="F:lyase activity"/>
    <property type="evidence" value="ECO:0007669"/>
    <property type="project" value="UniProtKB-KW"/>
</dbReference>
<dbReference type="InterPro" id="IPR005161">
    <property type="entry name" value="Ku_N"/>
</dbReference>
<dbReference type="GO" id="GO:0005524">
    <property type="term" value="F:ATP binding"/>
    <property type="evidence" value="ECO:0007669"/>
    <property type="project" value="UniProtKB-KW"/>
</dbReference>
<keyword evidence="15" id="KW-0347">Helicase</keyword>
<evidence type="ECO:0000256" key="11">
    <source>
        <dbReference type="ARBA" id="ARBA00022741"/>
    </source>
</evidence>
<evidence type="ECO:0000256" key="17">
    <source>
        <dbReference type="ARBA" id="ARBA00022843"/>
    </source>
</evidence>
<dbReference type="GO" id="GO:0045087">
    <property type="term" value="P:innate immune response"/>
    <property type="evidence" value="ECO:0007669"/>
    <property type="project" value="UniProtKB-KW"/>
</dbReference>
<comment type="subcellular location">
    <subcellularLocation>
        <location evidence="2">Chromosome</location>
    </subcellularLocation>
    <subcellularLocation>
        <location evidence="3">Cytoplasm</location>
    </subcellularLocation>
    <subcellularLocation>
        <location evidence="1">Nucleus</location>
    </subcellularLocation>
</comment>
<dbReference type="GO" id="GO:0042162">
    <property type="term" value="F:telomeric DNA binding"/>
    <property type="evidence" value="ECO:0007669"/>
    <property type="project" value="InterPro"/>
</dbReference>
<evidence type="ECO:0000256" key="19">
    <source>
        <dbReference type="ARBA" id="ARBA00022990"/>
    </source>
</evidence>
<feature type="compositionally biased region" description="Acidic residues" evidence="36">
    <location>
        <begin position="28"/>
        <end position="39"/>
    </location>
</feature>
<dbReference type="InterPro" id="IPR006165">
    <property type="entry name" value="Ku70"/>
</dbReference>
<dbReference type="InterPro" id="IPR005160">
    <property type="entry name" value="Ku_C"/>
</dbReference>
<dbReference type="FunFam" id="1.10.720.30:FF:000007">
    <property type="entry name" value="X-ray repair cross complementing 6"/>
    <property type="match status" value="1"/>
</dbReference>
<feature type="domain" description="Ku" evidence="37">
    <location>
        <begin position="323"/>
        <end position="469"/>
    </location>
</feature>
<evidence type="ECO:0000256" key="5">
    <source>
        <dbReference type="ARBA" id="ARBA00022454"/>
    </source>
</evidence>
<dbReference type="InterPro" id="IPR036465">
    <property type="entry name" value="vWFA_dom_sf"/>
</dbReference>
<keyword evidence="24" id="KW-0233">DNA recombination</keyword>
<dbReference type="FunFam" id="4.10.970.10:FF:000001">
    <property type="entry name" value="X-ray repair cross-complementing protein 6 isoform X1"/>
    <property type="match status" value="1"/>
</dbReference>
<evidence type="ECO:0000256" key="25">
    <source>
        <dbReference type="ARBA" id="ARBA00023204"/>
    </source>
</evidence>
<dbReference type="Gene3D" id="1.10.1600.10">
    <property type="match status" value="1"/>
</dbReference>
<evidence type="ECO:0000256" key="1">
    <source>
        <dbReference type="ARBA" id="ARBA00004123"/>
    </source>
</evidence>
<keyword evidence="9" id="KW-0597">Phosphoprotein</keyword>
<evidence type="ECO:0000256" key="10">
    <source>
        <dbReference type="ARBA" id="ARBA00022588"/>
    </source>
</evidence>
<dbReference type="EMBL" id="JACAGC010000010">
    <property type="protein sequence ID" value="KAF6340817.1"/>
    <property type="molecule type" value="Genomic_DNA"/>
</dbReference>
<keyword evidence="13" id="KW-0013">ADP-ribosylation</keyword>
<dbReference type="NCBIfam" id="TIGR00578">
    <property type="entry name" value="ku70"/>
    <property type="match status" value="1"/>
</dbReference>
<comment type="caution">
    <text evidence="38">The sequence shown here is derived from an EMBL/GenBank/DDBJ whole genome shotgun (WGS) entry which is preliminary data.</text>
</comment>
<evidence type="ECO:0000313" key="38">
    <source>
        <dbReference type="EMBL" id="KAF6340817.1"/>
    </source>
</evidence>
<keyword evidence="8" id="KW-1017">Isopeptide bond</keyword>
<dbReference type="InterPro" id="IPR016194">
    <property type="entry name" value="SPOC-like_C_dom_sf"/>
</dbReference>
<dbReference type="Gene3D" id="1.10.720.30">
    <property type="entry name" value="SAP domain"/>
    <property type="match status" value="1"/>
</dbReference>
<dbReference type="Gene3D" id="2.40.290.10">
    <property type="match status" value="1"/>
</dbReference>
<dbReference type="FunFam" id="1.10.1600.10:FF:000001">
    <property type="entry name" value="X-ray repair cross-complementing protein 6 isoform X2"/>
    <property type="match status" value="1"/>
</dbReference>
<dbReference type="GO" id="GO:0000723">
    <property type="term" value="P:telomere maintenance"/>
    <property type="evidence" value="ECO:0007669"/>
    <property type="project" value="InterPro"/>
</dbReference>
<dbReference type="InterPro" id="IPR027388">
    <property type="entry name" value="Ku70_bridge/pillars_dom_sf"/>
</dbReference>
<keyword evidence="6" id="KW-0488">Methylation</keyword>
<evidence type="ECO:0000256" key="28">
    <source>
        <dbReference type="ARBA" id="ARBA00023268"/>
    </source>
</evidence>
<evidence type="ECO:0000256" key="15">
    <source>
        <dbReference type="ARBA" id="ARBA00022806"/>
    </source>
</evidence>
<keyword evidence="19" id="KW-0007">Acetylation</keyword>
<dbReference type="Pfam" id="PF03730">
    <property type="entry name" value="Ku_C"/>
    <property type="match status" value="1"/>
</dbReference>
<comment type="similarity">
    <text evidence="4">Belongs to the ku70 family.</text>
</comment>
<keyword evidence="14" id="KW-0378">Hydrolase</keyword>
<dbReference type="PIRSF" id="PIRSF003033">
    <property type="entry name" value="Ku70"/>
    <property type="match status" value="1"/>
</dbReference>
<keyword evidence="23" id="KW-0804">Transcription</keyword>
<dbReference type="GO" id="GO:0016787">
    <property type="term" value="F:hydrolase activity"/>
    <property type="evidence" value="ECO:0007669"/>
    <property type="project" value="UniProtKB-KW"/>
</dbReference>
<proteinExistence type="inferred from homology"/>
<dbReference type="GO" id="GO:0003684">
    <property type="term" value="F:damaged DNA binding"/>
    <property type="evidence" value="ECO:0007669"/>
    <property type="project" value="InterPro"/>
</dbReference>
<dbReference type="Pfam" id="PF03731">
    <property type="entry name" value="Ku_N"/>
    <property type="match status" value="1"/>
</dbReference>
<evidence type="ECO:0000256" key="12">
    <source>
        <dbReference type="ARBA" id="ARBA00022763"/>
    </source>
</evidence>
<evidence type="ECO:0000256" key="6">
    <source>
        <dbReference type="ARBA" id="ARBA00022481"/>
    </source>
</evidence>
<evidence type="ECO:0000256" key="31">
    <source>
        <dbReference type="ARBA" id="ARBA00080458"/>
    </source>
</evidence>
<dbReference type="Pfam" id="PF02037">
    <property type="entry name" value="SAP"/>
    <property type="match status" value="1"/>
</dbReference>
<dbReference type="GO" id="GO:0003678">
    <property type="term" value="F:DNA helicase activity"/>
    <property type="evidence" value="ECO:0007669"/>
    <property type="project" value="InterPro"/>
</dbReference>
<accession>A0A7J7WTS5</accession>
<keyword evidence="12" id="KW-0227">DNA damage</keyword>
<dbReference type="FunFam" id="3.40.50.410:FF:000031">
    <property type="entry name" value="X-ray repair cross-complementing protein 6 isoform X1"/>
    <property type="match status" value="1"/>
</dbReference>
<feature type="compositionally biased region" description="Basic and acidic residues" evidence="36">
    <location>
        <begin position="554"/>
        <end position="578"/>
    </location>
</feature>
<keyword evidence="21" id="KW-0238">DNA-binding</keyword>
<evidence type="ECO:0000256" key="16">
    <source>
        <dbReference type="ARBA" id="ARBA00022840"/>
    </source>
</evidence>
<protein>
    <recommendedName>
        <fullName evidence="29">X-ray repair cross-complementing protein 6</fullName>
    </recommendedName>
    <alternativeName>
        <fullName evidence="33">5'-deoxyribose-5-phosphate lyase Ku70</fullName>
    </alternativeName>
    <alternativeName>
        <fullName evidence="32">ATP-dependent DNA helicase 2 subunit 1</fullName>
    </alternativeName>
    <alternativeName>
        <fullName evidence="30">ATP-dependent DNA helicase II 70 kDa subunit</fullName>
    </alternativeName>
    <alternativeName>
        <fullName evidence="34">CTC box-binding factor 75 kDa subunit</fullName>
    </alternativeName>
    <alternativeName>
        <fullName evidence="31">DNA repair protein XRCC6</fullName>
    </alternativeName>
</protein>
<dbReference type="GO" id="GO:0006310">
    <property type="term" value="P:DNA recombination"/>
    <property type="evidence" value="ECO:0007669"/>
    <property type="project" value="UniProtKB-KW"/>
</dbReference>
<dbReference type="CDD" id="cd00788">
    <property type="entry name" value="KU70"/>
    <property type="match status" value="1"/>
</dbReference>
<evidence type="ECO:0000256" key="27">
    <source>
        <dbReference type="ARBA" id="ARBA00023242"/>
    </source>
</evidence>
<gene>
    <name evidence="38" type="ORF">mRhiFer1_018457</name>
</gene>
<evidence type="ECO:0000256" key="33">
    <source>
        <dbReference type="ARBA" id="ARBA00083699"/>
    </source>
</evidence>
<evidence type="ECO:0000256" key="3">
    <source>
        <dbReference type="ARBA" id="ARBA00004496"/>
    </source>
</evidence>
<dbReference type="Gene3D" id="3.40.50.410">
    <property type="entry name" value="von Willebrand factor, type A domain"/>
    <property type="match status" value="1"/>
</dbReference>
<dbReference type="GO" id="GO:0005737">
    <property type="term" value="C:cytoplasm"/>
    <property type="evidence" value="ECO:0007669"/>
    <property type="project" value="UniProtKB-SubCell"/>
</dbReference>
<sequence>MSNLEPLGQISKRAVVNMSGWESYYKNEDDEEEQQEESLEGGGEYKYSGRDSLIFLVDASSAMFKSEDEEELTPFDMSIQCIKSVYTNKIISSDHDLLAVVFYGTKKDKNSVNFKNIYVLQELDNPGAKRVRELDQFKGQQGQKHFQDLIGCGCDYSLSEVLWVCANLFSDVQFKMSHKRIMLFTNEDDPHGDDSAKASRARTKAGDLRDTGIFLDLMHLKKRGGFDISLFYRDIISMAEDEDLGIHFEESSKLGDLLKKVLAKETKKRVLSRLKLKLNKDIALTVGIYNMVQKALRPPPIRLYRETNEPVKTKTRTFSVNTGSLLLPSDTKRSQIYGNRQIVLEKEETEQLKRFDDPGLILIGFKPLIMLKKHHFVRPSLFVYPEESLVNGSSTLFNALLTKCLEKEVVAVCRYTPRQNIPPHFVALMPQEEELDDQKFQVSPPGFQLVFLPYADDKRKVPVTEKVMANPEQIDKMKAIVQKLRFKYKSDSFENPVLQQHFRNLEALALDLMEPEAAVDLTLPKVEAIDKRLGCLVDEFKELVYPPDYNPEGKVPKRKQDDEGSRSKRPKVELSEEELKAHVSKGTLGKLTVPMLKEACRVYGLKGGLKKQELLDTLTRHFQD</sequence>
<dbReference type="GO" id="GO:0010212">
    <property type="term" value="P:response to ionizing radiation"/>
    <property type="evidence" value="ECO:0007669"/>
    <property type="project" value="UniProtKB-ARBA"/>
</dbReference>
<keyword evidence="11" id="KW-0547">Nucleotide-binding</keyword>
<evidence type="ECO:0000256" key="2">
    <source>
        <dbReference type="ARBA" id="ARBA00004286"/>
    </source>
</evidence>
<dbReference type="SUPFAM" id="SSF68906">
    <property type="entry name" value="SAP domain"/>
    <property type="match status" value="1"/>
</dbReference>
<organism evidence="38 39">
    <name type="scientific">Rhinolophus ferrumequinum</name>
    <name type="common">Greater horseshoe bat</name>
    <dbReference type="NCBI Taxonomy" id="59479"/>
    <lineage>
        <taxon>Eukaryota</taxon>
        <taxon>Metazoa</taxon>
        <taxon>Chordata</taxon>
        <taxon>Craniata</taxon>
        <taxon>Vertebrata</taxon>
        <taxon>Euteleostomi</taxon>
        <taxon>Mammalia</taxon>
        <taxon>Eutheria</taxon>
        <taxon>Laurasiatheria</taxon>
        <taxon>Chiroptera</taxon>
        <taxon>Yinpterochiroptera</taxon>
        <taxon>Rhinolophoidea</taxon>
        <taxon>Rhinolophidae</taxon>
        <taxon>Rhinolophinae</taxon>
        <taxon>Rhinolophus</taxon>
    </lineage>
</organism>
<dbReference type="SUPFAM" id="SSF53300">
    <property type="entry name" value="vWA-like"/>
    <property type="match status" value="1"/>
</dbReference>
<evidence type="ECO:0000256" key="14">
    <source>
        <dbReference type="ARBA" id="ARBA00022801"/>
    </source>
</evidence>
<evidence type="ECO:0000256" key="36">
    <source>
        <dbReference type="SAM" id="MobiDB-lite"/>
    </source>
</evidence>
<dbReference type="SMART" id="SM00559">
    <property type="entry name" value="Ku78"/>
    <property type="match status" value="1"/>
</dbReference>
<evidence type="ECO:0000256" key="13">
    <source>
        <dbReference type="ARBA" id="ARBA00022765"/>
    </source>
</evidence>
<dbReference type="FunFam" id="2.40.290.10:FF:000010">
    <property type="entry name" value="X-ray repair cross-complementing protein 6"/>
    <property type="match status" value="1"/>
</dbReference>
<dbReference type="GO" id="GO:0006303">
    <property type="term" value="P:double-strand break repair via nonhomologous end joining"/>
    <property type="evidence" value="ECO:0007669"/>
    <property type="project" value="InterPro"/>
</dbReference>